<evidence type="ECO:0000256" key="4">
    <source>
        <dbReference type="SAM" id="SignalP"/>
    </source>
</evidence>
<feature type="transmembrane region" description="Helical" evidence="3">
    <location>
        <begin position="272"/>
        <end position="289"/>
    </location>
</feature>
<feature type="region of interest" description="Disordered" evidence="2">
    <location>
        <begin position="450"/>
        <end position="488"/>
    </location>
</feature>
<keyword evidence="1" id="KW-0175">Coiled coil</keyword>
<dbReference type="InterPro" id="IPR040346">
    <property type="entry name" value="GEX1/Brambleberry"/>
</dbReference>
<dbReference type="RefSeq" id="XP_065667365.1">
    <property type="nucleotide sequence ID" value="XM_065811293.1"/>
</dbReference>
<feature type="compositionally biased region" description="Polar residues" evidence="2">
    <location>
        <begin position="454"/>
        <end position="465"/>
    </location>
</feature>
<organism evidence="5 6">
    <name type="scientific">Hydra vulgaris</name>
    <name type="common">Hydra</name>
    <name type="synonym">Hydra attenuata</name>
    <dbReference type="NCBI Taxonomy" id="6087"/>
    <lineage>
        <taxon>Eukaryota</taxon>
        <taxon>Metazoa</taxon>
        <taxon>Cnidaria</taxon>
        <taxon>Hydrozoa</taxon>
        <taxon>Hydroidolina</taxon>
        <taxon>Anthoathecata</taxon>
        <taxon>Aplanulata</taxon>
        <taxon>Hydridae</taxon>
        <taxon>Hydra</taxon>
    </lineage>
</organism>
<dbReference type="PANTHER" id="PTHR33538:SF2">
    <property type="entry name" value="PROTEIN GAMETE EXPRESSED 1"/>
    <property type="match status" value="1"/>
</dbReference>
<accession>A0ABM4CZG5</accession>
<feature type="compositionally biased region" description="Basic residues" evidence="2">
    <location>
        <begin position="467"/>
        <end position="478"/>
    </location>
</feature>
<protein>
    <submittedName>
        <fullName evidence="6">Uncharacterized protein LOC105848451 isoform X2</fullName>
    </submittedName>
</protein>
<sequence length="488" mass="56512">MKFTWLIISVCFKFISPQLNLQLSDDKDRFERGKSTFEKLTNDKKKFKEVTCWEEALLKLSSSCRDMNDIEQSYLALQFSNCHLKKSGLKIYPCHISNFKECTREMGSDIVAFQSYTEFFTHVSDICFYMQSALWRENTESTINKLSKSSIESLEVLSQSVLQQQQVLISQKESLQNQKEILQNEIILKEVLVKSAQSAKDVFQEVREQAQQQKTMFSETFDSIFQSVERLTNLQTILLGEFISFQSVAFYLVATVVCYLFTSTPRTYSGRLPLFVFLSLLIICERLYVKWAISEISKQDNSENIHKWIWFFRKIFFVLGTIVLGITAARYKDFDRINYNILRELQLQVLALHEERKESENKKVSTDSLAFDEKVNLAEKCLEETLQAFLTSTPHKENLAFKISNCKGPTEIKNTTISQSSQISHSRRSGVNDTLDKSLNASKYNLRSRKRSDLTQFDSSLNTTVKKAPKKTMPKRNKPAFFSSDDES</sequence>
<proteinExistence type="predicted"/>
<dbReference type="PANTHER" id="PTHR33538">
    <property type="entry name" value="PROTEIN GAMETE EXPRESSED 1"/>
    <property type="match status" value="1"/>
</dbReference>
<keyword evidence="3" id="KW-0472">Membrane</keyword>
<feature type="chain" id="PRO_5045472630" evidence="4">
    <location>
        <begin position="18"/>
        <end position="488"/>
    </location>
</feature>
<feature type="coiled-coil region" evidence="1">
    <location>
        <begin position="165"/>
        <end position="213"/>
    </location>
</feature>
<evidence type="ECO:0000256" key="2">
    <source>
        <dbReference type="SAM" id="MobiDB-lite"/>
    </source>
</evidence>
<evidence type="ECO:0000313" key="5">
    <source>
        <dbReference type="Proteomes" id="UP001652625"/>
    </source>
</evidence>
<evidence type="ECO:0000256" key="1">
    <source>
        <dbReference type="SAM" id="Coils"/>
    </source>
</evidence>
<feature type="signal peptide" evidence="4">
    <location>
        <begin position="1"/>
        <end position="17"/>
    </location>
</feature>
<keyword evidence="5" id="KW-1185">Reference proteome</keyword>
<reference evidence="6" key="1">
    <citation type="submission" date="2025-08" db="UniProtKB">
        <authorList>
            <consortium name="RefSeq"/>
        </authorList>
    </citation>
    <scope>IDENTIFICATION</scope>
</reference>
<feature type="transmembrane region" description="Helical" evidence="3">
    <location>
        <begin position="309"/>
        <end position="329"/>
    </location>
</feature>
<keyword evidence="4" id="KW-0732">Signal</keyword>
<evidence type="ECO:0000256" key="3">
    <source>
        <dbReference type="SAM" id="Phobius"/>
    </source>
</evidence>
<feature type="region of interest" description="Disordered" evidence="2">
    <location>
        <begin position="416"/>
        <end position="436"/>
    </location>
</feature>
<evidence type="ECO:0000313" key="6">
    <source>
        <dbReference type="RefSeq" id="XP_065667365.1"/>
    </source>
</evidence>
<keyword evidence="3" id="KW-0812">Transmembrane</keyword>
<keyword evidence="3" id="KW-1133">Transmembrane helix</keyword>
<dbReference type="Proteomes" id="UP001652625">
    <property type="component" value="Chromosome 12"/>
</dbReference>
<name>A0ABM4CZG5_HYDVU</name>
<gene>
    <name evidence="6" type="primary">LOC105848451</name>
</gene>
<dbReference type="GeneID" id="105848451"/>
<feature type="transmembrane region" description="Helical" evidence="3">
    <location>
        <begin position="237"/>
        <end position="260"/>
    </location>
</feature>